<reference evidence="8 9" key="2">
    <citation type="submission" date="2019-08" db="EMBL/GenBank/DDBJ databases">
        <title>Amycolatopsis acidicola sp. nov., isolated from peat swamp forest soil.</title>
        <authorList>
            <person name="Srisuk N."/>
        </authorList>
    </citation>
    <scope>NUCLEOTIDE SEQUENCE [LARGE SCALE GENOMIC DNA]</scope>
    <source>
        <strain evidence="8 9">TBRC 6029</strain>
    </source>
</reference>
<feature type="transmembrane region" description="Helical" evidence="6">
    <location>
        <begin position="258"/>
        <end position="278"/>
    </location>
</feature>
<evidence type="ECO:0000259" key="7">
    <source>
        <dbReference type="PROSITE" id="PS50850"/>
    </source>
</evidence>
<feature type="transmembrane region" description="Helical" evidence="6">
    <location>
        <begin position="94"/>
        <end position="118"/>
    </location>
</feature>
<feature type="transmembrane region" description="Helical" evidence="6">
    <location>
        <begin position="224"/>
        <end position="246"/>
    </location>
</feature>
<keyword evidence="2" id="KW-1003">Cell membrane</keyword>
<evidence type="ECO:0000313" key="9">
    <source>
        <dbReference type="Proteomes" id="UP000320011"/>
    </source>
</evidence>
<dbReference type="Pfam" id="PF07690">
    <property type="entry name" value="MFS_1"/>
    <property type="match status" value="1"/>
</dbReference>
<dbReference type="InterPro" id="IPR050189">
    <property type="entry name" value="MFS_Efflux_Transporters"/>
</dbReference>
<evidence type="ECO:0000256" key="3">
    <source>
        <dbReference type="ARBA" id="ARBA00022692"/>
    </source>
</evidence>
<comment type="subcellular location">
    <subcellularLocation>
        <location evidence="1">Cell membrane</location>
        <topology evidence="1">Multi-pass membrane protein</topology>
    </subcellularLocation>
</comment>
<feature type="transmembrane region" description="Helical" evidence="6">
    <location>
        <begin position="157"/>
        <end position="175"/>
    </location>
</feature>
<evidence type="ECO:0000256" key="2">
    <source>
        <dbReference type="ARBA" id="ARBA00022475"/>
    </source>
</evidence>
<sequence length="297" mass="30848">MPGECCDPGAQLVAVRRCRSDRRGIDGHTRDRADAVHLLHRHCRARGDRAASAACRRPARLGPVRRSARDAVRRRAVVGGPVVTALTTRVPRKALLLALMGLFAAGNVIAVVAPSYAWLAVGRVLSALSQGTFFAVSVIVALTLVPPEKAGVTIANLAFGLNLATVLGSPLGTLLGQHLGWRAVFGVIAVASVLCAVALWRTAPAVAADGGSVRAEFAVFRNPAVWQSILITTLAQTGLFAVMTYMAPLVTGVSGFPVSWVSVLLLVFGAGSALGNFAGGRLADGGCWAPSSRCSPD</sequence>
<keyword evidence="3 6" id="KW-0812">Transmembrane</keyword>
<dbReference type="InterPro" id="IPR020846">
    <property type="entry name" value="MFS_dom"/>
</dbReference>
<feature type="transmembrane region" description="Helical" evidence="6">
    <location>
        <begin position="181"/>
        <end position="203"/>
    </location>
</feature>
<evidence type="ECO:0000313" key="8">
    <source>
        <dbReference type="EMBL" id="TVT47700.1"/>
    </source>
</evidence>
<keyword evidence="9" id="KW-1185">Reference proteome</keyword>
<dbReference type="EMBL" id="VJWX01000180">
    <property type="protein sequence ID" value="TVT47700.1"/>
    <property type="molecule type" value="Genomic_DNA"/>
</dbReference>
<comment type="caution">
    <text evidence="8">The sequence shown here is derived from an EMBL/GenBank/DDBJ whole genome shotgun (WGS) entry which is preliminary data.</text>
</comment>
<dbReference type="PANTHER" id="PTHR43124:SF3">
    <property type="entry name" value="CHLORAMPHENICOL EFFLUX PUMP RV0191"/>
    <property type="match status" value="1"/>
</dbReference>
<dbReference type="GO" id="GO:0005886">
    <property type="term" value="C:plasma membrane"/>
    <property type="evidence" value="ECO:0007669"/>
    <property type="project" value="UniProtKB-SubCell"/>
</dbReference>
<protein>
    <submittedName>
        <fullName evidence="8">MFS transporter</fullName>
    </submittedName>
</protein>
<feature type="transmembrane region" description="Helical" evidence="6">
    <location>
        <begin position="124"/>
        <end position="145"/>
    </location>
</feature>
<gene>
    <name evidence="8" type="ORF">FNH05_18635</name>
</gene>
<proteinExistence type="predicted"/>
<accession>A0A558CG10</accession>
<dbReference type="Proteomes" id="UP000320011">
    <property type="component" value="Unassembled WGS sequence"/>
</dbReference>
<name>A0A558CG10_9PSEU</name>
<evidence type="ECO:0000256" key="4">
    <source>
        <dbReference type="ARBA" id="ARBA00022989"/>
    </source>
</evidence>
<keyword evidence="4 6" id="KW-1133">Transmembrane helix</keyword>
<dbReference type="InterPro" id="IPR036259">
    <property type="entry name" value="MFS_trans_sf"/>
</dbReference>
<feature type="domain" description="Major facilitator superfamily (MFS) profile" evidence="7">
    <location>
        <begin position="1"/>
        <end position="297"/>
    </location>
</feature>
<evidence type="ECO:0000256" key="5">
    <source>
        <dbReference type="ARBA" id="ARBA00023136"/>
    </source>
</evidence>
<evidence type="ECO:0000256" key="1">
    <source>
        <dbReference type="ARBA" id="ARBA00004651"/>
    </source>
</evidence>
<dbReference type="SUPFAM" id="SSF103473">
    <property type="entry name" value="MFS general substrate transporter"/>
    <property type="match status" value="1"/>
</dbReference>
<keyword evidence="5 6" id="KW-0472">Membrane</keyword>
<dbReference type="Gene3D" id="1.20.1250.20">
    <property type="entry name" value="MFS general substrate transporter like domains"/>
    <property type="match status" value="1"/>
</dbReference>
<reference evidence="8 9" key="1">
    <citation type="submission" date="2019-07" db="EMBL/GenBank/DDBJ databases">
        <authorList>
            <person name="Duangmal K."/>
            <person name="Teo W.F.A."/>
        </authorList>
    </citation>
    <scope>NUCLEOTIDE SEQUENCE [LARGE SCALE GENOMIC DNA]</scope>
    <source>
        <strain evidence="8 9">TBRC 6029</strain>
    </source>
</reference>
<dbReference type="InterPro" id="IPR011701">
    <property type="entry name" value="MFS"/>
</dbReference>
<dbReference type="CDD" id="cd17324">
    <property type="entry name" value="MFS_NepI_like"/>
    <property type="match status" value="1"/>
</dbReference>
<organism evidence="8 9">
    <name type="scientific">Amycolatopsis rhizosphaerae</name>
    <dbReference type="NCBI Taxonomy" id="2053003"/>
    <lineage>
        <taxon>Bacteria</taxon>
        <taxon>Bacillati</taxon>
        <taxon>Actinomycetota</taxon>
        <taxon>Actinomycetes</taxon>
        <taxon>Pseudonocardiales</taxon>
        <taxon>Pseudonocardiaceae</taxon>
        <taxon>Amycolatopsis</taxon>
    </lineage>
</organism>
<evidence type="ECO:0000256" key="6">
    <source>
        <dbReference type="SAM" id="Phobius"/>
    </source>
</evidence>
<dbReference type="OrthoDB" id="9814237at2"/>
<dbReference type="PROSITE" id="PS50850">
    <property type="entry name" value="MFS"/>
    <property type="match status" value="1"/>
</dbReference>
<dbReference type="PANTHER" id="PTHR43124">
    <property type="entry name" value="PURINE EFFLUX PUMP PBUE"/>
    <property type="match status" value="1"/>
</dbReference>
<dbReference type="AlphaFoldDB" id="A0A558CG10"/>
<dbReference type="GO" id="GO:0022857">
    <property type="term" value="F:transmembrane transporter activity"/>
    <property type="evidence" value="ECO:0007669"/>
    <property type="project" value="InterPro"/>
</dbReference>